<accession>Q4E4I8</accession>
<name>Q4E4I8_TRYCC</name>
<dbReference type="KEGG" id="tcr:506885.80"/>
<organism evidence="5 6">
    <name type="scientific">Trypanosoma cruzi (strain CL Brener)</name>
    <dbReference type="NCBI Taxonomy" id="353153"/>
    <lineage>
        <taxon>Eukaryota</taxon>
        <taxon>Discoba</taxon>
        <taxon>Euglenozoa</taxon>
        <taxon>Kinetoplastea</taxon>
        <taxon>Metakinetoplastina</taxon>
        <taxon>Trypanosomatida</taxon>
        <taxon>Trypanosomatidae</taxon>
        <taxon>Trypanosoma</taxon>
        <taxon>Schizotrypanum</taxon>
    </lineage>
</organism>
<sequence>MSRIEINEEDVKSLCEGNPLMEGVINYVFVKAAAIAQRPDVVYFLDPAVAHTMYAFEDASLGPVDEICRVLIVVIPIAEYKAVGFNGVHWSVLLLQRMSVNVPFDAFRLDSLSDKNEDRCLSFLHLLYSCSTCTDHMPRSSTIMKFPSQRNDVDCGCFVCMAALHVAEVVKNWNDGATGLFDGPLEFPHELDASLFRRSLLGEVLREGC</sequence>
<comment type="caution">
    <text evidence="5">The sequence shown here is derived from an EMBL/GenBank/DDBJ whole genome shotgun (WGS) entry which is preliminary data.</text>
</comment>
<dbReference type="PROSITE" id="PS50600">
    <property type="entry name" value="ULP_PROTEASE"/>
    <property type="match status" value="1"/>
</dbReference>
<dbReference type="EMBL" id="AAHK01000012">
    <property type="protein sequence ID" value="EAN99668.1"/>
    <property type="molecule type" value="Genomic_DNA"/>
</dbReference>
<dbReference type="Gene3D" id="3.40.395.10">
    <property type="entry name" value="Adenoviral Proteinase, Chain A"/>
    <property type="match status" value="1"/>
</dbReference>
<keyword evidence="3" id="KW-0378">Hydrolase</keyword>
<dbReference type="InterPro" id="IPR038765">
    <property type="entry name" value="Papain-like_cys_pep_sf"/>
</dbReference>
<proteinExistence type="inferred from homology"/>
<dbReference type="GeneID" id="3554474"/>
<dbReference type="GO" id="GO:0006508">
    <property type="term" value="P:proteolysis"/>
    <property type="evidence" value="ECO:0007669"/>
    <property type="project" value="UniProtKB-KW"/>
</dbReference>
<evidence type="ECO:0000256" key="2">
    <source>
        <dbReference type="ARBA" id="ARBA00022670"/>
    </source>
</evidence>
<evidence type="ECO:0000313" key="6">
    <source>
        <dbReference type="Proteomes" id="UP000002296"/>
    </source>
</evidence>
<gene>
    <name evidence="5" type="ORF">Tc00.1047053506885.80</name>
</gene>
<reference evidence="5 6" key="1">
    <citation type="journal article" date="2005" name="Science">
        <title>The genome sequence of Trypanosoma cruzi, etiologic agent of Chagas disease.</title>
        <authorList>
            <person name="El-Sayed N.M."/>
            <person name="Myler P.J."/>
            <person name="Bartholomeu D.C."/>
            <person name="Nilsson D."/>
            <person name="Aggarwal G."/>
            <person name="Tran A.N."/>
            <person name="Ghedin E."/>
            <person name="Worthey E.A."/>
            <person name="Delcher A.L."/>
            <person name="Blandin G."/>
            <person name="Westenberger S.J."/>
            <person name="Caler E."/>
            <person name="Cerqueira G.C."/>
            <person name="Branche C."/>
            <person name="Haas B."/>
            <person name="Anupama A."/>
            <person name="Arner E."/>
            <person name="Aslund L."/>
            <person name="Attipoe P."/>
            <person name="Bontempi E."/>
            <person name="Bringaud F."/>
            <person name="Burton P."/>
            <person name="Cadag E."/>
            <person name="Campbell D.A."/>
            <person name="Carrington M."/>
            <person name="Crabtree J."/>
            <person name="Darban H."/>
            <person name="da Silveira J.F."/>
            <person name="de Jong P."/>
            <person name="Edwards K."/>
            <person name="Englund P.T."/>
            <person name="Fazelina G."/>
            <person name="Feldblyum T."/>
            <person name="Ferella M."/>
            <person name="Frasch A.C."/>
            <person name="Gull K."/>
            <person name="Horn D."/>
            <person name="Hou L."/>
            <person name="Huang Y."/>
            <person name="Kindlund E."/>
            <person name="Klingbeil M."/>
            <person name="Kluge S."/>
            <person name="Koo H."/>
            <person name="Lacerda D."/>
            <person name="Levin M.J."/>
            <person name="Lorenzi H."/>
            <person name="Louie T."/>
            <person name="Machado C.R."/>
            <person name="McCulloch R."/>
            <person name="McKenna A."/>
            <person name="Mizuno Y."/>
            <person name="Mottram J.C."/>
            <person name="Nelson S."/>
            <person name="Ochaya S."/>
            <person name="Osoegawa K."/>
            <person name="Pai G."/>
            <person name="Parsons M."/>
            <person name="Pentony M."/>
            <person name="Pettersson U."/>
            <person name="Pop M."/>
            <person name="Ramirez J.L."/>
            <person name="Rinta J."/>
            <person name="Robertson L."/>
            <person name="Salzberg S.L."/>
            <person name="Sanchez D.O."/>
            <person name="Seyler A."/>
            <person name="Sharma R."/>
            <person name="Shetty J."/>
            <person name="Simpson A.J."/>
            <person name="Sisk E."/>
            <person name="Tammi M.T."/>
            <person name="Tarleton R."/>
            <person name="Teixeira S."/>
            <person name="Van Aken S."/>
            <person name="Vogt C."/>
            <person name="Ward P.N."/>
            <person name="Wickstead B."/>
            <person name="Wortman J."/>
            <person name="White O."/>
            <person name="Fraser C.M."/>
            <person name="Stuart K.D."/>
            <person name="Andersson B."/>
        </authorList>
    </citation>
    <scope>NUCLEOTIDE SEQUENCE [LARGE SCALE GENOMIC DNA]</scope>
    <source>
        <strain evidence="5 6">CL Brener</strain>
    </source>
</reference>
<dbReference type="SUPFAM" id="SSF54001">
    <property type="entry name" value="Cysteine proteinases"/>
    <property type="match status" value="1"/>
</dbReference>
<dbReference type="InParanoid" id="Q4E4I8"/>
<keyword evidence="6" id="KW-1185">Reference proteome</keyword>
<dbReference type="OMA" id="VDCGCFV"/>
<feature type="domain" description="Ubiquitin-like protease family profile" evidence="4">
    <location>
        <begin position="4"/>
        <end position="166"/>
    </location>
</feature>
<evidence type="ECO:0000256" key="3">
    <source>
        <dbReference type="ARBA" id="ARBA00022801"/>
    </source>
</evidence>
<evidence type="ECO:0000256" key="1">
    <source>
        <dbReference type="ARBA" id="ARBA00005234"/>
    </source>
</evidence>
<keyword evidence="2" id="KW-0645">Protease</keyword>
<protein>
    <recommendedName>
        <fullName evidence="4">Ubiquitin-like protease family profile domain-containing protein</fullName>
    </recommendedName>
</protein>
<dbReference type="SMR" id="Q4E4I8"/>
<dbReference type="PaxDb" id="353153-Q4E4I8"/>
<dbReference type="GO" id="GO:0008234">
    <property type="term" value="F:cysteine-type peptidase activity"/>
    <property type="evidence" value="ECO:0007669"/>
    <property type="project" value="InterPro"/>
</dbReference>
<evidence type="ECO:0000313" key="5">
    <source>
        <dbReference type="EMBL" id="EAN99668.1"/>
    </source>
</evidence>
<dbReference type="Pfam" id="PF02902">
    <property type="entry name" value="Peptidase_C48"/>
    <property type="match status" value="1"/>
</dbReference>
<evidence type="ECO:0000259" key="4">
    <source>
        <dbReference type="PROSITE" id="PS50600"/>
    </source>
</evidence>
<dbReference type="Proteomes" id="UP000002296">
    <property type="component" value="Unassembled WGS sequence"/>
</dbReference>
<dbReference type="AlphaFoldDB" id="Q4E4I8"/>
<dbReference type="InterPro" id="IPR003653">
    <property type="entry name" value="Peptidase_C48_C"/>
</dbReference>
<comment type="similarity">
    <text evidence="1">Belongs to the peptidase C48 family.</text>
</comment>
<dbReference type="RefSeq" id="XP_821519.1">
    <property type="nucleotide sequence ID" value="XM_816426.1"/>
</dbReference>